<sequence>MLYLAEEMYLRLSWLPSLHLQLVLLPFAGYQIYLTARSSHLVFILANDLPNLGNLMNNLYMALGNCVGSREMAHRHTAYV</sequence>
<protein>
    <submittedName>
        <fullName evidence="1">Uncharacterized protein</fullName>
    </submittedName>
</protein>
<proteinExistence type="predicted"/>
<evidence type="ECO:0000313" key="2">
    <source>
        <dbReference type="Proteomes" id="UP000596661"/>
    </source>
</evidence>
<evidence type="ECO:0000313" key="1">
    <source>
        <dbReference type="EnsemblPlants" id="cds.novel_model_6741_5bd9a17a.3.5bd9b13d"/>
    </source>
</evidence>
<name>A0A803R9L3_CANSA</name>
<dbReference type="Proteomes" id="UP000596661">
    <property type="component" value="Unassembled WGS sequence"/>
</dbReference>
<accession>A0A803R9L3</accession>
<dbReference type="AlphaFoldDB" id="A0A803R9L3"/>
<reference evidence="1" key="1">
    <citation type="submission" date="2021-03" db="UniProtKB">
        <authorList>
            <consortium name="EnsemblPlants"/>
        </authorList>
    </citation>
    <scope>IDENTIFICATION</scope>
</reference>
<dbReference type="EMBL" id="UZAU01000790">
    <property type="status" value="NOT_ANNOTATED_CDS"/>
    <property type="molecule type" value="Genomic_DNA"/>
</dbReference>
<dbReference type="EnsemblPlants" id="novel_model_6741_5bd9a17a.3.5bd9b13d">
    <property type="protein sequence ID" value="cds.novel_model_6741_5bd9a17a.3.5bd9b13d"/>
    <property type="gene ID" value="novel_gene_3562_5bd9a17a"/>
</dbReference>
<dbReference type="Gramene" id="novel_model_6741_5bd9a17a.3.5bd9b13d">
    <property type="protein sequence ID" value="cds.novel_model_6741_5bd9a17a.3.5bd9b13d"/>
    <property type="gene ID" value="novel_gene_3562_5bd9a17a"/>
</dbReference>
<organism evidence="1 2">
    <name type="scientific">Cannabis sativa</name>
    <name type="common">Hemp</name>
    <name type="synonym">Marijuana</name>
    <dbReference type="NCBI Taxonomy" id="3483"/>
    <lineage>
        <taxon>Eukaryota</taxon>
        <taxon>Viridiplantae</taxon>
        <taxon>Streptophyta</taxon>
        <taxon>Embryophyta</taxon>
        <taxon>Tracheophyta</taxon>
        <taxon>Spermatophyta</taxon>
        <taxon>Magnoliopsida</taxon>
        <taxon>eudicotyledons</taxon>
        <taxon>Gunneridae</taxon>
        <taxon>Pentapetalae</taxon>
        <taxon>rosids</taxon>
        <taxon>fabids</taxon>
        <taxon>Rosales</taxon>
        <taxon>Cannabaceae</taxon>
        <taxon>Cannabis</taxon>
    </lineage>
</organism>
<gene>
    <name evidence="1" type="primary">LOC115699766</name>
</gene>
<keyword evidence="2" id="KW-1185">Reference proteome</keyword>